<evidence type="ECO:0008006" key="3">
    <source>
        <dbReference type="Google" id="ProtNLM"/>
    </source>
</evidence>
<evidence type="ECO:0000313" key="1">
    <source>
        <dbReference type="EMBL" id="PAP75725.1"/>
    </source>
</evidence>
<keyword evidence="2" id="KW-1185">Reference proteome</keyword>
<comment type="caution">
    <text evidence="1">The sequence shown here is derived from an EMBL/GenBank/DDBJ whole genome shotgun (WGS) entry which is preliminary data.</text>
</comment>
<accession>A0A271IYE9</accession>
<dbReference type="SUPFAM" id="SSF141452">
    <property type="entry name" value="Hcp1-like"/>
    <property type="match status" value="1"/>
</dbReference>
<organism evidence="1 2">
    <name type="scientific">Rubrivirga marina</name>
    <dbReference type="NCBI Taxonomy" id="1196024"/>
    <lineage>
        <taxon>Bacteria</taxon>
        <taxon>Pseudomonadati</taxon>
        <taxon>Rhodothermota</taxon>
        <taxon>Rhodothermia</taxon>
        <taxon>Rhodothermales</taxon>
        <taxon>Rubricoccaceae</taxon>
        <taxon>Rubrivirga</taxon>
    </lineage>
</organism>
<dbReference type="Gene3D" id="2.30.110.20">
    <property type="entry name" value="Hcp1-like"/>
    <property type="match status" value="1"/>
</dbReference>
<name>A0A271IYE9_9BACT</name>
<dbReference type="InterPro" id="IPR036624">
    <property type="entry name" value="Hcp1-lik_sf"/>
</dbReference>
<dbReference type="RefSeq" id="WP_095509366.1">
    <property type="nucleotide sequence ID" value="NZ_MQWD01000001.1"/>
</dbReference>
<reference evidence="1 2" key="1">
    <citation type="submission" date="2016-11" db="EMBL/GenBank/DDBJ databases">
        <title>Study of marine rhodopsin-containing bacteria.</title>
        <authorList>
            <person name="Yoshizawa S."/>
            <person name="Kumagai Y."/>
            <person name="Kogure K."/>
        </authorList>
    </citation>
    <scope>NUCLEOTIDE SEQUENCE [LARGE SCALE GENOMIC DNA]</scope>
    <source>
        <strain evidence="1 2">SAORIC-28</strain>
    </source>
</reference>
<dbReference type="InterPro" id="IPR008514">
    <property type="entry name" value="T6SS_Hcp"/>
</dbReference>
<dbReference type="AlphaFoldDB" id="A0A271IYE9"/>
<gene>
    <name evidence="1" type="ORF">BSZ37_04365</name>
</gene>
<dbReference type="Pfam" id="PF05638">
    <property type="entry name" value="T6SS_HCP"/>
    <property type="match status" value="1"/>
</dbReference>
<evidence type="ECO:0000313" key="2">
    <source>
        <dbReference type="Proteomes" id="UP000216339"/>
    </source>
</evidence>
<dbReference type="OrthoDB" id="119701at2"/>
<dbReference type="Proteomes" id="UP000216339">
    <property type="component" value="Unassembled WGS sequence"/>
</dbReference>
<dbReference type="NCBIfam" id="TIGR03344">
    <property type="entry name" value="VI_effect_Hcp1"/>
    <property type="match status" value="1"/>
</dbReference>
<proteinExistence type="predicted"/>
<dbReference type="PANTHER" id="PTHR34319:SF6">
    <property type="entry name" value="MAJOR EXPORTED PROTEIN"/>
    <property type="match status" value="1"/>
</dbReference>
<dbReference type="EMBL" id="MQWD01000001">
    <property type="protein sequence ID" value="PAP75725.1"/>
    <property type="molecule type" value="Genomic_DNA"/>
</dbReference>
<dbReference type="PANTHER" id="PTHR34319">
    <property type="entry name" value="MAJOR EXPORTED PROTEIN"/>
    <property type="match status" value="1"/>
</dbReference>
<dbReference type="InterPro" id="IPR052947">
    <property type="entry name" value="T6SS_Hcp1_domain"/>
</dbReference>
<protein>
    <recommendedName>
        <fullName evidence="3">Hcp1 family type VI secretion system effector</fullName>
    </recommendedName>
</protein>
<sequence>MPTPIYMSINDGSVQGSVDIAGREGTVEIIEMDHNVHIPTDIHSGRSSGVRQHGRMTVRAAIDKATPYLYKAVTEGETYDTVKFSFFQIDDTGTEVEYYTILIERVKVAEVKLDVPNVKNVEKEHYPHMVEYSFVYGKITWTWNDGTLEHTDDWVAAR</sequence>